<dbReference type="InterPro" id="IPR051259">
    <property type="entry name" value="rRNA_Methyltransferase"/>
</dbReference>
<comment type="caution">
    <text evidence="4">The sequence shown here is derived from an EMBL/GenBank/DDBJ whole genome shotgun (WGS) entry which is preliminary data.</text>
</comment>
<evidence type="ECO:0000256" key="2">
    <source>
        <dbReference type="ARBA" id="ARBA00022679"/>
    </source>
</evidence>
<dbReference type="InterPro" id="IPR001537">
    <property type="entry name" value="SpoU_MeTrfase"/>
</dbReference>
<sequence>MPKLAPYHRDLPYAYAPGIFPSHALLQARPACARRLLVHSAAADSEGVASLRARCEALGVRVETADHALARLSRKENCFAAVVFDKFSDELASDAPHVVLHRPADMGNLGTILRTCLGFGLRDVALVRPAADVFDPRVVRASMGALFSLRVRYVDDFPAYREAYPHHALYPFMLDGALPLAQAAAQGRRPYALVFGNEASGLPPDFARMGQAVRIRHSDAIDSLNLAMAVSIAAYAFTERDFQKGD</sequence>
<dbReference type="Gene3D" id="3.40.1280.10">
    <property type="match status" value="1"/>
</dbReference>
<evidence type="ECO:0000313" key="4">
    <source>
        <dbReference type="EMBL" id="HIQ62795.1"/>
    </source>
</evidence>
<dbReference type="SUPFAM" id="SSF75217">
    <property type="entry name" value="alpha/beta knot"/>
    <property type="match status" value="1"/>
</dbReference>
<feature type="domain" description="tRNA/rRNA methyltransferase SpoU type" evidence="3">
    <location>
        <begin position="97"/>
        <end position="235"/>
    </location>
</feature>
<dbReference type="GO" id="GO:0008173">
    <property type="term" value="F:RNA methyltransferase activity"/>
    <property type="evidence" value="ECO:0007669"/>
    <property type="project" value="InterPro"/>
</dbReference>
<dbReference type="InterPro" id="IPR029028">
    <property type="entry name" value="Alpha/beta_knot_MTases"/>
</dbReference>
<reference evidence="4" key="2">
    <citation type="journal article" date="2021" name="PeerJ">
        <title>Extensive microbial diversity within the chicken gut microbiome revealed by metagenomics and culture.</title>
        <authorList>
            <person name="Gilroy R."/>
            <person name="Ravi A."/>
            <person name="Getino M."/>
            <person name="Pursley I."/>
            <person name="Horton D.L."/>
            <person name="Alikhan N.F."/>
            <person name="Baker D."/>
            <person name="Gharbi K."/>
            <person name="Hall N."/>
            <person name="Watson M."/>
            <person name="Adriaenssens E.M."/>
            <person name="Foster-Nyarko E."/>
            <person name="Jarju S."/>
            <person name="Secka A."/>
            <person name="Antonio M."/>
            <person name="Oren A."/>
            <person name="Chaudhuri R.R."/>
            <person name="La Ragione R."/>
            <person name="Hildebrand F."/>
            <person name="Pallen M.J."/>
        </authorList>
    </citation>
    <scope>NUCLEOTIDE SEQUENCE</scope>
    <source>
        <strain evidence="4">ChiHile30-977</strain>
    </source>
</reference>
<evidence type="ECO:0000313" key="5">
    <source>
        <dbReference type="Proteomes" id="UP000886819"/>
    </source>
</evidence>
<dbReference type="CDD" id="cd18082">
    <property type="entry name" value="SpoU-like_family"/>
    <property type="match status" value="1"/>
</dbReference>
<dbReference type="Pfam" id="PF00588">
    <property type="entry name" value="SpoU_methylase"/>
    <property type="match status" value="1"/>
</dbReference>
<dbReference type="Proteomes" id="UP000886819">
    <property type="component" value="Unassembled WGS sequence"/>
</dbReference>
<proteinExistence type="predicted"/>
<evidence type="ECO:0000259" key="3">
    <source>
        <dbReference type="Pfam" id="PF00588"/>
    </source>
</evidence>
<accession>A0A9D1CII0</accession>
<dbReference type="PANTHER" id="PTHR43191">
    <property type="entry name" value="RRNA METHYLTRANSFERASE 3"/>
    <property type="match status" value="1"/>
</dbReference>
<evidence type="ECO:0000256" key="1">
    <source>
        <dbReference type="ARBA" id="ARBA00022603"/>
    </source>
</evidence>
<dbReference type="PANTHER" id="PTHR43191:SF2">
    <property type="entry name" value="RRNA METHYLTRANSFERASE 3, MITOCHONDRIAL"/>
    <property type="match status" value="1"/>
</dbReference>
<gene>
    <name evidence="4" type="ORF">IAA66_04305</name>
</gene>
<name>A0A9D1CII0_9FIRM</name>
<keyword evidence="1 4" id="KW-0489">Methyltransferase</keyword>
<protein>
    <submittedName>
        <fullName evidence="4">TrmH family RNA methyltransferase</fullName>
    </submittedName>
</protein>
<organism evidence="4 5">
    <name type="scientific">Candidatus Avichristensenella intestinipullorum</name>
    <dbReference type="NCBI Taxonomy" id="2840693"/>
    <lineage>
        <taxon>Bacteria</taxon>
        <taxon>Bacillati</taxon>
        <taxon>Bacillota</taxon>
        <taxon>Clostridia</taxon>
        <taxon>Candidatus Avichristensenella</taxon>
    </lineage>
</organism>
<dbReference type="EMBL" id="DVFI01000063">
    <property type="protein sequence ID" value="HIQ62795.1"/>
    <property type="molecule type" value="Genomic_DNA"/>
</dbReference>
<reference evidence="4" key="1">
    <citation type="submission" date="2020-10" db="EMBL/GenBank/DDBJ databases">
        <authorList>
            <person name="Gilroy R."/>
        </authorList>
    </citation>
    <scope>NUCLEOTIDE SEQUENCE</scope>
    <source>
        <strain evidence="4">ChiHile30-977</strain>
    </source>
</reference>
<dbReference type="GO" id="GO:0003723">
    <property type="term" value="F:RNA binding"/>
    <property type="evidence" value="ECO:0007669"/>
    <property type="project" value="InterPro"/>
</dbReference>
<keyword evidence="2" id="KW-0808">Transferase</keyword>
<dbReference type="GO" id="GO:0032259">
    <property type="term" value="P:methylation"/>
    <property type="evidence" value="ECO:0007669"/>
    <property type="project" value="UniProtKB-KW"/>
</dbReference>
<dbReference type="InterPro" id="IPR029026">
    <property type="entry name" value="tRNA_m1G_MTases_N"/>
</dbReference>
<dbReference type="AlphaFoldDB" id="A0A9D1CII0"/>
<dbReference type="GO" id="GO:0006396">
    <property type="term" value="P:RNA processing"/>
    <property type="evidence" value="ECO:0007669"/>
    <property type="project" value="InterPro"/>
</dbReference>